<dbReference type="EMBL" id="MU277230">
    <property type="protein sequence ID" value="KAI0058919.1"/>
    <property type="molecule type" value="Genomic_DNA"/>
</dbReference>
<keyword evidence="2" id="KW-1185">Reference proteome</keyword>
<organism evidence="1 2">
    <name type="scientific">Artomyces pyxidatus</name>
    <dbReference type="NCBI Taxonomy" id="48021"/>
    <lineage>
        <taxon>Eukaryota</taxon>
        <taxon>Fungi</taxon>
        <taxon>Dikarya</taxon>
        <taxon>Basidiomycota</taxon>
        <taxon>Agaricomycotina</taxon>
        <taxon>Agaricomycetes</taxon>
        <taxon>Russulales</taxon>
        <taxon>Auriscalpiaceae</taxon>
        <taxon>Artomyces</taxon>
    </lineage>
</organism>
<sequence>MARARESGFAARASCARPFTRLRSIETVQRYAEDRAQQEYAPEAAFYAPRTQYPASWRSQPLQREHDYNEEEEGSVDANPDPDQGTLNKSIPSGFNLRSYRDADPDHTKQACTAQSASAHHYTNEAASLQHLARDRIQHESKQHSRAHKKRLEQQRLEQWA</sequence>
<reference evidence="1" key="1">
    <citation type="submission" date="2021-03" db="EMBL/GenBank/DDBJ databases">
        <authorList>
            <consortium name="DOE Joint Genome Institute"/>
            <person name="Ahrendt S."/>
            <person name="Looney B.P."/>
            <person name="Miyauchi S."/>
            <person name="Morin E."/>
            <person name="Drula E."/>
            <person name="Courty P.E."/>
            <person name="Chicoki N."/>
            <person name="Fauchery L."/>
            <person name="Kohler A."/>
            <person name="Kuo A."/>
            <person name="Labutti K."/>
            <person name="Pangilinan J."/>
            <person name="Lipzen A."/>
            <person name="Riley R."/>
            <person name="Andreopoulos W."/>
            <person name="He G."/>
            <person name="Johnson J."/>
            <person name="Barry K.W."/>
            <person name="Grigoriev I.V."/>
            <person name="Nagy L."/>
            <person name="Hibbett D."/>
            <person name="Henrissat B."/>
            <person name="Matheny P.B."/>
            <person name="Labbe J."/>
            <person name="Martin F."/>
        </authorList>
    </citation>
    <scope>NUCLEOTIDE SEQUENCE</scope>
    <source>
        <strain evidence="1">HHB10654</strain>
    </source>
</reference>
<evidence type="ECO:0000313" key="2">
    <source>
        <dbReference type="Proteomes" id="UP000814140"/>
    </source>
</evidence>
<evidence type="ECO:0000313" key="1">
    <source>
        <dbReference type="EMBL" id="KAI0058919.1"/>
    </source>
</evidence>
<dbReference type="Proteomes" id="UP000814140">
    <property type="component" value="Unassembled WGS sequence"/>
</dbReference>
<comment type="caution">
    <text evidence="1">The sequence shown here is derived from an EMBL/GenBank/DDBJ whole genome shotgun (WGS) entry which is preliminary data.</text>
</comment>
<reference evidence="1" key="2">
    <citation type="journal article" date="2022" name="New Phytol.">
        <title>Evolutionary transition to the ectomycorrhizal habit in the genomes of a hyperdiverse lineage of mushroom-forming fungi.</title>
        <authorList>
            <person name="Looney B."/>
            <person name="Miyauchi S."/>
            <person name="Morin E."/>
            <person name="Drula E."/>
            <person name="Courty P.E."/>
            <person name="Kohler A."/>
            <person name="Kuo A."/>
            <person name="LaButti K."/>
            <person name="Pangilinan J."/>
            <person name="Lipzen A."/>
            <person name="Riley R."/>
            <person name="Andreopoulos W."/>
            <person name="He G."/>
            <person name="Johnson J."/>
            <person name="Nolan M."/>
            <person name="Tritt A."/>
            <person name="Barry K.W."/>
            <person name="Grigoriev I.V."/>
            <person name="Nagy L.G."/>
            <person name="Hibbett D."/>
            <person name="Henrissat B."/>
            <person name="Matheny P.B."/>
            <person name="Labbe J."/>
            <person name="Martin F.M."/>
        </authorList>
    </citation>
    <scope>NUCLEOTIDE SEQUENCE</scope>
    <source>
        <strain evidence="1">HHB10654</strain>
    </source>
</reference>
<gene>
    <name evidence="1" type="ORF">BV25DRAFT_1840603</name>
</gene>
<name>A0ACB8SRC9_9AGAM</name>
<accession>A0ACB8SRC9</accession>
<protein>
    <submittedName>
        <fullName evidence="1">Uncharacterized protein</fullName>
    </submittedName>
</protein>
<proteinExistence type="predicted"/>